<feature type="compositionally biased region" description="Polar residues" evidence="1">
    <location>
        <begin position="75"/>
        <end position="86"/>
    </location>
</feature>
<evidence type="ECO:0000313" key="2">
    <source>
        <dbReference type="EMBL" id="KAF4344986.1"/>
    </source>
</evidence>
<dbReference type="Proteomes" id="UP000730481">
    <property type="component" value="Unassembled WGS sequence"/>
</dbReference>
<reference evidence="2" key="2">
    <citation type="submission" date="2020-02" db="EMBL/GenBank/DDBJ databases">
        <title>Identification and distribution of gene clusters putatively required for synthesis of sphingolipid metabolism inhibitors in phylogenetically diverse species of the filamentous fungus Fusarium.</title>
        <authorList>
            <person name="Kim H.-S."/>
            <person name="Busman M."/>
            <person name="Brown D.W."/>
            <person name="Divon H."/>
            <person name="Uhlig S."/>
            <person name="Proctor R.H."/>
        </authorList>
    </citation>
    <scope>NUCLEOTIDE SEQUENCE</scope>
    <source>
        <strain evidence="2">NRRL 25174</strain>
    </source>
</reference>
<dbReference type="AlphaFoldDB" id="A0A9P5AUN4"/>
<gene>
    <name evidence="2" type="ORF">FBEOM_1066</name>
</gene>
<accession>A0A9P5AUN4</accession>
<feature type="compositionally biased region" description="Pro residues" evidence="1">
    <location>
        <begin position="41"/>
        <end position="55"/>
    </location>
</feature>
<protein>
    <submittedName>
        <fullName evidence="2">Uncharacterized protein</fullName>
    </submittedName>
</protein>
<sequence>MNVTFTTIHGMVQLPPMDARIIPPAEELSVAIPKLQTCPILPPSPQSLPDTPHPGTPSISSPSTRRRRRCSSSSKGHPSQQNATQQPYTNSCVIFSPRPFESLYIERAYLASFLQQQAGKVAELMRQYCAVELQLQNLVGDNGRRKLKKQLTLFKSRVNQAAEQEKAIFSRLGELYVEIQSQETWAHAYTAESPSVASSVCFNPVSYGLPTPLTLMNGNSEHFAPMGYFGDVPQVYEPSYLQQEPTIYGLETVDEVGEELLFGAESSCDSVEFETIPTTPTDVEVPFVQEKDYGSELGEELNDGQFLAVRERRLSLPCIHNVWPEL</sequence>
<reference evidence="2" key="1">
    <citation type="journal article" date="2017" name="Mycologia">
        <title>Fusarium algeriense, sp. nov., a novel toxigenic crown rot pathogen of durum wheat from Algeria is nested in the Fusarium burgessii species complex.</title>
        <authorList>
            <person name="Laraba I."/>
            <person name="Keddad A."/>
            <person name="Boureghda H."/>
            <person name="Abdallah N."/>
            <person name="Vaughan M.M."/>
            <person name="Proctor R.H."/>
            <person name="Busman M."/>
            <person name="O'Donnell K."/>
        </authorList>
    </citation>
    <scope>NUCLEOTIDE SEQUENCE</scope>
    <source>
        <strain evidence="2">NRRL 25174</strain>
    </source>
</reference>
<feature type="region of interest" description="Disordered" evidence="1">
    <location>
        <begin position="41"/>
        <end position="86"/>
    </location>
</feature>
<dbReference type="OrthoDB" id="5226586at2759"/>
<evidence type="ECO:0000313" key="3">
    <source>
        <dbReference type="Proteomes" id="UP000730481"/>
    </source>
</evidence>
<organism evidence="2 3">
    <name type="scientific">Fusarium beomiforme</name>
    <dbReference type="NCBI Taxonomy" id="44412"/>
    <lineage>
        <taxon>Eukaryota</taxon>
        <taxon>Fungi</taxon>
        <taxon>Dikarya</taxon>
        <taxon>Ascomycota</taxon>
        <taxon>Pezizomycotina</taxon>
        <taxon>Sordariomycetes</taxon>
        <taxon>Hypocreomycetidae</taxon>
        <taxon>Hypocreales</taxon>
        <taxon>Nectriaceae</taxon>
        <taxon>Fusarium</taxon>
        <taxon>Fusarium burgessii species complex</taxon>
    </lineage>
</organism>
<comment type="caution">
    <text evidence="2">The sequence shown here is derived from an EMBL/GenBank/DDBJ whole genome shotgun (WGS) entry which is preliminary data.</text>
</comment>
<keyword evidence="3" id="KW-1185">Reference proteome</keyword>
<dbReference type="EMBL" id="PVQB02000036">
    <property type="protein sequence ID" value="KAF4344986.1"/>
    <property type="molecule type" value="Genomic_DNA"/>
</dbReference>
<name>A0A9P5AUN4_9HYPO</name>
<evidence type="ECO:0000256" key="1">
    <source>
        <dbReference type="SAM" id="MobiDB-lite"/>
    </source>
</evidence>
<proteinExistence type="predicted"/>